<accession>A0A1H2U8G9</accession>
<dbReference type="OrthoDB" id="1149245at2"/>
<sequence length="300" mass="34437">MKKVILGLVAITALVSCKKDDDVPDTYIKEGTYPKEVTYKDKDGKITRKSINTIEGGKIVSWSYANYENGTLKNTKRSIITYNGTLPEKAEGSGSTETYTYDESSRLIKRVGVEGNETEETTYAYEGGKLSKIVRKETTKTYKDGNNVPAIRYEESDFIYNGNRITVNEKSYIEVVADKSKVNEDVETTIYTVENGNVIKEEKTYNPSFKQTVEFTYDNKNNPSLNNLIKILNPDHFIEYYNSKNNVLTIVTTYERNGNPEVSKRFYEYEYNGDYPTIVRKLREENGGNRVLEETTEYKY</sequence>
<organism evidence="1 2">
    <name type="scientific">Capnocytophaga granulosa</name>
    <dbReference type="NCBI Taxonomy" id="45242"/>
    <lineage>
        <taxon>Bacteria</taxon>
        <taxon>Pseudomonadati</taxon>
        <taxon>Bacteroidota</taxon>
        <taxon>Flavobacteriia</taxon>
        <taxon>Flavobacteriales</taxon>
        <taxon>Flavobacteriaceae</taxon>
        <taxon>Capnocytophaga</taxon>
    </lineage>
</organism>
<keyword evidence="2" id="KW-1185">Reference proteome</keyword>
<name>A0A1H2U8G9_9FLAO</name>
<dbReference type="PROSITE" id="PS51257">
    <property type="entry name" value="PROKAR_LIPOPROTEIN"/>
    <property type="match status" value="1"/>
</dbReference>
<dbReference type="RefSeq" id="WP_016419988.1">
    <property type="nucleotide sequence ID" value="NZ_FNND01000002.1"/>
</dbReference>
<dbReference type="EMBL" id="FNND01000002">
    <property type="protein sequence ID" value="SDW52466.1"/>
    <property type="molecule type" value="Genomic_DNA"/>
</dbReference>
<dbReference type="AlphaFoldDB" id="A0A1H2U8G9"/>
<evidence type="ECO:0000313" key="2">
    <source>
        <dbReference type="Proteomes" id="UP000182771"/>
    </source>
</evidence>
<gene>
    <name evidence="1" type="ORF">SAMN05444420_102451</name>
</gene>
<protein>
    <submittedName>
        <fullName evidence="1">YD repeat-containing protein</fullName>
    </submittedName>
</protein>
<proteinExistence type="predicted"/>
<dbReference type="Proteomes" id="UP000182771">
    <property type="component" value="Unassembled WGS sequence"/>
</dbReference>
<reference evidence="1 2" key="1">
    <citation type="submission" date="2016-10" db="EMBL/GenBank/DDBJ databases">
        <authorList>
            <person name="Varghese N."/>
            <person name="Submissions S."/>
        </authorList>
    </citation>
    <scope>NUCLEOTIDE SEQUENCE [LARGE SCALE GENOMIC DNA]</scope>
    <source>
        <strain evidence="1 2">DSM 11449</strain>
    </source>
</reference>
<comment type="caution">
    <text evidence="1">The sequence shown here is derived from an EMBL/GenBank/DDBJ whole genome shotgun (WGS) entry which is preliminary data.</text>
</comment>
<evidence type="ECO:0000313" key="1">
    <source>
        <dbReference type="EMBL" id="SDW52466.1"/>
    </source>
</evidence>
<dbReference type="GeneID" id="85016540"/>